<dbReference type="InterPro" id="IPR006747">
    <property type="entry name" value="DUF599"/>
</dbReference>
<dbReference type="EMBL" id="CP003154">
    <property type="protein sequence ID" value="AFL73296.1"/>
    <property type="molecule type" value="Genomic_DNA"/>
</dbReference>
<dbReference type="HOGENOM" id="CLU_070700_3_1_6"/>
<dbReference type="Pfam" id="PF04654">
    <property type="entry name" value="DUF599"/>
    <property type="match status" value="1"/>
</dbReference>
<dbReference type="eggNOG" id="COG3821">
    <property type="taxonomic scope" value="Bacteria"/>
</dbReference>
<keyword evidence="2" id="KW-0812">Transmembrane</keyword>
<protein>
    <submittedName>
        <fullName evidence="3">Putative membrane protein</fullName>
    </submittedName>
</protein>
<reference evidence="3 4" key="1">
    <citation type="submission" date="2012-06" db="EMBL/GenBank/DDBJ databases">
        <title>Complete sequence of Thiocystis violascens DSM 198.</title>
        <authorList>
            <consortium name="US DOE Joint Genome Institute"/>
            <person name="Lucas S."/>
            <person name="Han J."/>
            <person name="Lapidus A."/>
            <person name="Cheng J.-F."/>
            <person name="Goodwin L."/>
            <person name="Pitluck S."/>
            <person name="Peters L."/>
            <person name="Ovchinnikova G."/>
            <person name="Teshima H."/>
            <person name="Detter J.C."/>
            <person name="Han C."/>
            <person name="Tapia R."/>
            <person name="Land M."/>
            <person name="Hauser L."/>
            <person name="Kyrpides N."/>
            <person name="Ivanova N."/>
            <person name="Pagani I."/>
            <person name="Vogl K."/>
            <person name="Liu Z."/>
            <person name="Frigaard N.-U."/>
            <person name="Bryant D."/>
            <person name="Woyke T."/>
        </authorList>
    </citation>
    <scope>NUCLEOTIDE SEQUENCE [LARGE SCALE GENOMIC DNA]</scope>
    <source>
        <strain evidence="4">ATCC 17096 / DSM 198 / 6111</strain>
    </source>
</reference>
<organism evidence="3 4">
    <name type="scientific">Thiocystis violascens (strain ATCC 17096 / DSM 198 / 6111)</name>
    <name type="common">Chromatium violascens</name>
    <dbReference type="NCBI Taxonomy" id="765911"/>
    <lineage>
        <taxon>Bacteria</taxon>
        <taxon>Pseudomonadati</taxon>
        <taxon>Pseudomonadota</taxon>
        <taxon>Gammaproteobacteria</taxon>
        <taxon>Chromatiales</taxon>
        <taxon>Chromatiaceae</taxon>
        <taxon>Thiocystis</taxon>
    </lineage>
</organism>
<feature type="transmembrane region" description="Helical" evidence="2">
    <location>
        <begin position="14"/>
        <end position="35"/>
    </location>
</feature>
<name>I3Y8H8_THIV6</name>
<feature type="transmembrane region" description="Helical" evidence="2">
    <location>
        <begin position="81"/>
        <end position="103"/>
    </location>
</feature>
<accession>I3Y8H8</accession>
<evidence type="ECO:0000256" key="1">
    <source>
        <dbReference type="SAM" id="MobiDB-lite"/>
    </source>
</evidence>
<dbReference type="STRING" id="765911.Thivi_1275"/>
<dbReference type="KEGG" id="tvi:Thivi_1275"/>
<feature type="transmembrane region" description="Helical" evidence="2">
    <location>
        <begin position="193"/>
        <end position="217"/>
    </location>
</feature>
<feature type="transmembrane region" description="Helical" evidence="2">
    <location>
        <begin position="124"/>
        <end position="147"/>
    </location>
</feature>
<feature type="compositionally biased region" description="Polar residues" evidence="1">
    <location>
        <begin position="253"/>
        <end position="277"/>
    </location>
</feature>
<dbReference type="RefSeq" id="WP_014777779.1">
    <property type="nucleotide sequence ID" value="NC_018012.1"/>
</dbReference>
<keyword evidence="2" id="KW-0472">Membrane</keyword>
<evidence type="ECO:0000256" key="2">
    <source>
        <dbReference type="SAM" id="Phobius"/>
    </source>
</evidence>
<dbReference type="OrthoDB" id="5768130at2"/>
<dbReference type="PANTHER" id="PTHR31168">
    <property type="entry name" value="OS02G0292800 PROTEIN"/>
    <property type="match status" value="1"/>
</dbReference>
<sequence length="277" mass="31135">MQIDAMLTLLDRPLLAWIADACGLLLLIGYHLSLWRVFRVDPERTHRGRSDRLRRAWVETMRDSANGILAIQTLRNWVMSATLFASTSMLIGLGVMGVAFNGVDLNDLSHALSLAPTSANLVRLKLLLIAAIFFGCFLHFALSLRYYNHTGFLINLPSTYFNESGLASTADTLNRASGHYNRGTRGFLLATPVLFWLIGPDWFLGGTLISLTLLYRFDYRVDPRQSRRNRAATAHTKDPHASPDIDTEKRNQENSIRSPETQPRTKIDVSSPSDRSM</sequence>
<feature type="compositionally biased region" description="Basic and acidic residues" evidence="1">
    <location>
        <begin position="235"/>
        <end position="252"/>
    </location>
</feature>
<dbReference type="PANTHER" id="PTHR31168:SF1">
    <property type="entry name" value="DUF599 FAMILY PROTEIN"/>
    <property type="match status" value="1"/>
</dbReference>
<dbReference type="AlphaFoldDB" id="I3Y8H8"/>
<evidence type="ECO:0000313" key="4">
    <source>
        <dbReference type="Proteomes" id="UP000006062"/>
    </source>
</evidence>
<keyword evidence="4" id="KW-1185">Reference proteome</keyword>
<keyword evidence="2" id="KW-1133">Transmembrane helix</keyword>
<feature type="region of interest" description="Disordered" evidence="1">
    <location>
        <begin position="226"/>
        <end position="277"/>
    </location>
</feature>
<proteinExistence type="predicted"/>
<dbReference type="Proteomes" id="UP000006062">
    <property type="component" value="Chromosome"/>
</dbReference>
<evidence type="ECO:0000313" key="3">
    <source>
        <dbReference type="EMBL" id="AFL73296.1"/>
    </source>
</evidence>
<gene>
    <name evidence="3" type="ordered locus">Thivi_1275</name>
</gene>